<dbReference type="EMBL" id="LR215039">
    <property type="protein sequence ID" value="VEU76240.1"/>
    <property type="molecule type" value="Genomic_DNA"/>
</dbReference>
<organism evidence="1 2">
    <name type="scientific">Mycoplasmopsis columboralis</name>
    <dbReference type="NCBI Taxonomy" id="171282"/>
    <lineage>
        <taxon>Bacteria</taxon>
        <taxon>Bacillati</taxon>
        <taxon>Mycoplasmatota</taxon>
        <taxon>Mycoplasmoidales</taxon>
        <taxon>Metamycoplasmataceae</taxon>
        <taxon>Mycoplasmopsis</taxon>
    </lineage>
</organism>
<accession>A0A449B6K7</accession>
<protein>
    <submittedName>
        <fullName evidence="1">Uncharacterized protein</fullName>
    </submittedName>
</protein>
<proteinExistence type="predicted"/>
<evidence type="ECO:0000313" key="2">
    <source>
        <dbReference type="Proteomes" id="UP000289497"/>
    </source>
</evidence>
<dbReference type="KEGG" id="mcou:NCTC10179_00413"/>
<sequence>MLTPLTTFSCININTASNSKYEPLSEYKISTTSEPESINKYWTDISNLMNNFDIEEFDKVSNFLIYLEDKIYQQDKILQTNIDNYQTIVNYLNLDKRLFMFDNSNEKINEIAKELSNENEDYAVLAVYGQFLLNSVIINENNKLQLNLFKDTLRYISFLNSNITNENKTFEEQFNELENKEVFESILNNLISDIVKMLNLKRYYAVNKEVIFTDNKVDYQSFYKKMYLWLSQNLLALYFNLFNKHNTLWDSLFNEQKQYFEKYLNKKLDINLLSDFETQTSKTSYKQTIEKLKNQQIIYYKNENTKDILI</sequence>
<reference evidence="1 2" key="1">
    <citation type="submission" date="2019-01" db="EMBL/GenBank/DDBJ databases">
        <authorList>
            <consortium name="Pathogen Informatics"/>
        </authorList>
    </citation>
    <scope>NUCLEOTIDE SEQUENCE [LARGE SCALE GENOMIC DNA]</scope>
    <source>
        <strain evidence="1 2">NCTC10179</strain>
    </source>
</reference>
<name>A0A449B6K7_9BACT</name>
<gene>
    <name evidence="1" type="ORF">NCTC10179_00413</name>
</gene>
<dbReference type="Proteomes" id="UP000289497">
    <property type="component" value="Chromosome"/>
</dbReference>
<keyword evidence="2" id="KW-1185">Reference proteome</keyword>
<evidence type="ECO:0000313" key="1">
    <source>
        <dbReference type="EMBL" id="VEU76240.1"/>
    </source>
</evidence>
<dbReference type="AlphaFoldDB" id="A0A449B6K7"/>